<name>A0ABW9KQ82_9BACT</name>
<dbReference type="InterPro" id="IPR016053">
    <property type="entry name" value="Haem_Oase-like"/>
</dbReference>
<sequence length="207" mass="23031">MDAKLLREATRPEHEATEAMVPLMHPDLTRAEYVVVLQRFYEAIRAWEAVAARRVPPAYADLVRQRSRRAALEADLRFFQADFRSDLPAGVVEQIEHLLADAPADAPEQAGRFLGAMYVVEGSTLGGQYIASHVESVLGLTAGEGTAFFRGYGSSTVPKWREFQRVLMDLPDIYSDEAIGAAKEMFGVFRRCLSKSSEADQNALFMT</sequence>
<organism evidence="1 2">
    <name type="scientific">Terriglobus aquaticus</name>
    <dbReference type="NCBI Taxonomy" id="940139"/>
    <lineage>
        <taxon>Bacteria</taxon>
        <taxon>Pseudomonadati</taxon>
        <taxon>Acidobacteriota</taxon>
        <taxon>Terriglobia</taxon>
        <taxon>Terriglobales</taxon>
        <taxon>Acidobacteriaceae</taxon>
        <taxon>Terriglobus</taxon>
    </lineage>
</organism>
<dbReference type="Proteomes" id="UP001634747">
    <property type="component" value="Unassembled WGS sequence"/>
</dbReference>
<evidence type="ECO:0000313" key="1">
    <source>
        <dbReference type="EMBL" id="MFN2977257.1"/>
    </source>
</evidence>
<dbReference type="InterPro" id="IPR016084">
    <property type="entry name" value="Haem_Oase-like_multi-hlx"/>
</dbReference>
<gene>
    <name evidence="1" type="ORF">ACK2TP_15915</name>
</gene>
<keyword evidence="2" id="KW-1185">Reference proteome</keyword>
<dbReference type="Pfam" id="PF01126">
    <property type="entry name" value="Heme_oxygenase"/>
    <property type="match status" value="1"/>
</dbReference>
<proteinExistence type="predicted"/>
<accession>A0ABW9KQ82</accession>
<dbReference type="RefSeq" id="WP_263414573.1">
    <property type="nucleotide sequence ID" value="NZ_BAABBH010000001.1"/>
</dbReference>
<reference evidence="1 2" key="1">
    <citation type="submission" date="2024-12" db="EMBL/GenBank/DDBJ databases">
        <authorList>
            <person name="Lee Y."/>
        </authorList>
    </citation>
    <scope>NUCLEOTIDE SEQUENCE [LARGE SCALE GENOMIC DNA]</scope>
    <source>
        <strain evidence="1 2">03SUJ4</strain>
    </source>
</reference>
<dbReference type="SUPFAM" id="SSF48613">
    <property type="entry name" value="Heme oxygenase-like"/>
    <property type="match status" value="1"/>
</dbReference>
<dbReference type="Gene3D" id="1.20.910.10">
    <property type="entry name" value="Heme oxygenase-like"/>
    <property type="match status" value="1"/>
</dbReference>
<dbReference type="CDD" id="cd19166">
    <property type="entry name" value="HemeO-bac"/>
    <property type="match status" value="1"/>
</dbReference>
<comment type="caution">
    <text evidence="1">The sequence shown here is derived from an EMBL/GenBank/DDBJ whole genome shotgun (WGS) entry which is preliminary data.</text>
</comment>
<dbReference type="EMBL" id="JBJYXY010000001">
    <property type="protein sequence ID" value="MFN2977257.1"/>
    <property type="molecule type" value="Genomic_DNA"/>
</dbReference>
<protein>
    <submittedName>
        <fullName evidence="1">Biliverdin-producing heme oxygenase</fullName>
    </submittedName>
</protein>
<evidence type="ECO:0000313" key="2">
    <source>
        <dbReference type="Proteomes" id="UP001634747"/>
    </source>
</evidence>